<reference evidence="6" key="1">
    <citation type="journal article" date="2020" name="bioRxiv">
        <title>Chromosome-level reference genome of the European wasp spider Argiope bruennichi: a resource for studies on range expansion and evolutionary adaptation.</title>
        <authorList>
            <person name="Sheffer M.M."/>
            <person name="Hoppe A."/>
            <person name="Krehenwinkel H."/>
            <person name="Uhl G."/>
            <person name="Kuss A.W."/>
            <person name="Jensen L."/>
            <person name="Jensen C."/>
            <person name="Gillespie R.G."/>
            <person name="Hoff K.J."/>
            <person name="Prost S."/>
        </authorList>
    </citation>
    <scope>NUCLEOTIDE SEQUENCE</scope>
</reference>
<keyword evidence="7" id="KW-1185">Reference proteome</keyword>
<gene>
    <name evidence="6" type="ORF">HNY73_007670</name>
</gene>
<evidence type="ECO:0000313" key="7">
    <source>
        <dbReference type="Proteomes" id="UP000807504"/>
    </source>
</evidence>
<dbReference type="GO" id="GO:0006397">
    <property type="term" value="P:mRNA processing"/>
    <property type="evidence" value="ECO:0007669"/>
    <property type="project" value="UniProtKB-KW"/>
</dbReference>
<dbReference type="GO" id="GO:0008047">
    <property type="term" value="F:enzyme activator activity"/>
    <property type="evidence" value="ECO:0007669"/>
    <property type="project" value="InterPro"/>
</dbReference>
<reference evidence="6" key="2">
    <citation type="submission" date="2020-06" db="EMBL/GenBank/DDBJ databases">
        <authorList>
            <person name="Sheffer M."/>
        </authorList>
    </citation>
    <scope>NUCLEOTIDE SEQUENCE</scope>
</reference>
<dbReference type="OrthoDB" id="440673at2759"/>
<dbReference type="GO" id="GO:0000290">
    <property type="term" value="P:deadenylation-dependent decapping of nuclear-transcribed mRNA"/>
    <property type="evidence" value="ECO:0007669"/>
    <property type="project" value="InterPro"/>
</dbReference>
<feature type="compositionally biased region" description="Basic and acidic residues" evidence="5">
    <location>
        <begin position="242"/>
        <end position="267"/>
    </location>
</feature>
<sequence>MASCTETEINLKTLQRVDSDIIEIIDNASQVALYKYESKLEKWEVTDIEGTLFLFRRSVQPYYGLIIVNRMNTTNFIESITGDMQFELQEPYLLYKNNSGEIIGSWFYEKKDLKRITKKIQTIILQQSGRHPRMRCASDSDTKDVATSPNIIALLSHAQNEYMKTLSENQKKESNEDVDFNNLNAHSEKKPLKKSVEVFTKRTKRTTIRSISQEDYTTSPRRRYMSTGSFDADRMKGISSERFLDRRSMEDPGREKKNKRKDFSGCHFKSGEKVAPTRLSPLFSHDEISSPTSDVISNDNSLNSQFIDPFLPYYCKKELPPRQSSEVKDWKDCLGSDCDTHFINMKQVLKSHIQDNPTVMLKIHEAYVSSLRSLFTKN</sequence>
<dbReference type="Proteomes" id="UP000807504">
    <property type="component" value="Unassembled WGS sequence"/>
</dbReference>
<evidence type="ECO:0000256" key="5">
    <source>
        <dbReference type="SAM" id="MobiDB-lite"/>
    </source>
</evidence>
<dbReference type="AlphaFoldDB" id="A0A8T0FEL6"/>
<dbReference type="Gene3D" id="2.30.29.30">
    <property type="entry name" value="Pleckstrin-homology domain (PH domain)/Phosphotyrosine-binding domain (PTB)"/>
    <property type="match status" value="1"/>
</dbReference>
<organism evidence="6 7">
    <name type="scientific">Argiope bruennichi</name>
    <name type="common">Wasp spider</name>
    <name type="synonym">Aranea bruennichi</name>
    <dbReference type="NCBI Taxonomy" id="94029"/>
    <lineage>
        <taxon>Eukaryota</taxon>
        <taxon>Metazoa</taxon>
        <taxon>Ecdysozoa</taxon>
        <taxon>Arthropoda</taxon>
        <taxon>Chelicerata</taxon>
        <taxon>Arachnida</taxon>
        <taxon>Araneae</taxon>
        <taxon>Araneomorphae</taxon>
        <taxon>Entelegynae</taxon>
        <taxon>Araneoidea</taxon>
        <taxon>Araneidae</taxon>
        <taxon>Argiope</taxon>
    </lineage>
</organism>
<dbReference type="InterPro" id="IPR010334">
    <property type="entry name" value="Dcp1"/>
</dbReference>
<dbReference type="InterPro" id="IPR011993">
    <property type="entry name" value="PH-like_dom_sf"/>
</dbReference>
<dbReference type="SUPFAM" id="SSF50729">
    <property type="entry name" value="PH domain-like"/>
    <property type="match status" value="1"/>
</dbReference>
<dbReference type="Pfam" id="PF06058">
    <property type="entry name" value="DCP1"/>
    <property type="match status" value="1"/>
</dbReference>
<dbReference type="EMBL" id="JABXBU010000012">
    <property type="protein sequence ID" value="KAF8789757.1"/>
    <property type="molecule type" value="Genomic_DNA"/>
</dbReference>
<evidence type="ECO:0000256" key="2">
    <source>
        <dbReference type="ARBA" id="ARBA00008778"/>
    </source>
</evidence>
<keyword evidence="3" id="KW-0963">Cytoplasm</keyword>
<feature type="region of interest" description="Disordered" evidence="5">
    <location>
        <begin position="210"/>
        <end position="267"/>
    </location>
</feature>
<dbReference type="PANTHER" id="PTHR16290">
    <property type="entry name" value="TRANSCRIPTION FACTOR SMIF DECAPPING ENZYME DCP1"/>
    <property type="match status" value="1"/>
</dbReference>
<name>A0A8T0FEL6_ARGBR</name>
<evidence type="ECO:0000256" key="3">
    <source>
        <dbReference type="ARBA" id="ARBA00022490"/>
    </source>
</evidence>
<proteinExistence type="inferred from homology"/>
<accession>A0A8T0FEL6</accession>
<dbReference type="CDD" id="cd09804">
    <property type="entry name" value="Dcp1"/>
    <property type="match status" value="1"/>
</dbReference>
<comment type="caution">
    <text evidence="6">The sequence shown here is derived from an EMBL/GenBank/DDBJ whole genome shotgun (WGS) entry which is preliminary data.</text>
</comment>
<evidence type="ECO:0000256" key="1">
    <source>
        <dbReference type="ARBA" id="ARBA00004496"/>
    </source>
</evidence>
<dbReference type="OMA" id="CEAHEEY"/>
<dbReference type="PANTHER" id="PTHR16290:SF0">
    <property type="entry name" value="DECAPPING PROTEIN 1, ISOFORM A"/>
    <property type="match status" value="1"/>
</dbReference>
<evidence type="ECO:0000313" key="6">
    <source>
        <dbReference type="EMBL" id="KAF8789757.1"/>
    </source>
</evidence>
<dbReference type="GO" id="GO:0003729">
    <property type="term" value="F:mRNA binding"/>
    <property type="evidence" value="ECO:0007669"/>
    <property type="project" value="TreeGrafter"/>
</dbReference>
<comment type="similarity">
    <text evidence="2">Belongs to the DCP1 family.</text>
</comment>
<dbReference type="GO" id="GO:0000932">
    <property type="term" value="C:P-body"/>
    <property type="evidence" value="ECO:0007669"/>
    <property type="project" value="TreeGrafter"/>
</dbReference>
<evidence type="ECO:0000256" key="4">
    <source>
        <dbReference type="ARBA" id="ARBA00022664"/>
    </source>
</evidence>
<protein>
    <submittedName>
        <fullName evidence="6">mRNA-decapping enzyme 1A like protein</fullName>
    </submittedName>
</protein>
<dbReference type="GO" id="GO:0031087">
    <property type="term" value="P:deadenylation-independent decapping of nuclear-transcribed mRNA"/>
    <property type="evidence" value="ECO:0007669"/>
    <property type="project" value="TreeGrafter"/>
</dbReference>
<comment type="subcellular location">
    <subcellularLocation>
        <location evidence="1">Cytoplasm</location>
    </subcellularLocation>
</comment>
<keyword evidence="4" id="KW-0507">mRNA processing</keyword>